<dbReference type="SUPFAM" id="SSF53756">
    <property type="entry name" value="UDP-Glycosyltransferase/glycogen phosphorylase"/>
    <property type="match status" value="1"/>
</dbReference>
<reference evidence="7 8" key="1">
    <citation type="journal article" date="2021" name="Cell Host Microbe">
        <title>in vivo commensal control of Clostridioides difficile virulence.</title>
        <authorList>
            <person name="Girinathan B.P."/>
            <person name="Dibenedetto N."/>
            <person name="Worley J.N."/>
            <person name="Peltier J."/>
            <person name="Arrieta-Ortiz M.L."/>
            <person name="Rupa Christinal Immanuel S."/>
            <person name="Lavin R."/>
            <person name="Delaney M.L."/>
            <person name="Cummins C."/>
            <person name="Hoffmann M."/>
            <person name="Luo Y."/>
            <person name="Gonzalez-Escalona N."/>
            <person name="Allard M."/>
            <person name="Onderdonk A.B."/>
            <person name="Gerber G.K."/>
            <person name="Sonenshein A.L."/>
            <person name="Baliga N."/>
            <person name="Dupuy B."/>
            <person name="Bry L."/>
        </authorList>
    </citation>
    <scope>NUCLEOTIDE SEQUENCE [LARGE SCALE GENOMIC DNA]</scope>
    <source>
        <strain evidence="7 8">DSM 599</strain>
    </source>
</reference>
<dbReference type="InterPro" id="IPR007235">
    <property type="entry name" value="Glyco_trans_28_C"/>
</dbReference>
<dbReference type="InterPro" id="IPR009695">
    <property type="entry name" value="Diacylglyc_glucosyltr_N"/>
</dbReference>
<evidence type="ECO:0000256" key="1">
    <source>
        <dbReference type="ARBA" id="ARBA00004370"/>
    </source>
</evidence>
<evidence type="ECO:0000313" key="8">
    <source>
        <dbReference type="Proteomes" id="UP001299068"/>
    </source>
</evidence>
<feature type="domain" description="Diacylglycerol glucosyltransferase N-terminal" evidence="6">
    <location>
        <begin position="15"/>
        <end position="176"/>
    </location>
</feature>
<accession>A0ABS7KY27</accession>
<name>A0ABS7KY27_CLOSR</name>
<comment type="subcellular location">
    <subcellularLocation>
        <location evidence="1">Membrane</location>
    </subcellularLocation>
</comment>
<dbReference type="EC" id="2.4.-.-" evidence="7"/>
<dbReference type="RefSeq" id="WP_221861090.1">
    <property type="nucleotide sequence ID" value="NZ_JAIKTU010000007.1"/>
</dbReference>
<keyword evidence="8" id="KW-1185">Reference proteome</keyword>
<sequence length="368" mass="41666">MKRVLILTTSTGQGHNQAAKSLSELLQKNDYECISYDFLSNSSKFLINAVVGGYEVSAMSFPGIYGFIYKLTNNRFINTLDNIPFLFVKKRLANLISLKKPDIIISTHPLCVCIMDKLKSEGLNIPFISVVTDFKAHYTYIGKNVDAYITGSEYTKQSLIDKSILEDRIFPFGIPIRESFFERDKNIPHIKGTEYFNILLMSGSMGLKDISYVLDELLKNDNKLRITVVCGNNKNLKHNLMKHCTKEYKDKKLHILGFSNDISSFMEYSDVIISKPGGLTVTESIAKNLPLIIPFAIPGQEKENTEFLTKEGYAFHVNYMKEINPIIDSLIENPAILEEMKNKLKSLADTYSSSSIVDLVNYLISNKD</sequence>
<comment type="similarity">
    <text evidence="2">Belongs to the glycosyltransferase 28 family.</text>
</comment>
<dbReference type="InterPro" id="IPR050519">
    <property type="entry name" value="Glycosyltransf_28_UgtP"/>
</dbReference>
<evidence type="ECO:0000256" key="4">
    <source>
        <dbReference type="ARBA" id="ARBA00022679"/>
    </source>
</evidence>
<evidence type="ECO:0000313" key="7">
    <source>
        <dbReference type="EMBL" id="MBY0755725.1"/>
    </source>
</evidence>
<dbReference type="PANTHER" id="PTHR43025">
    <property type="entry name" value="MONOGALACTOSYLDIACYLGLYCEROL SYNTHASE"/>
    <property type="match status" value="1"/>
</dbReference>
<organism evidence="7 8">
    <name type="scientific">Clostridium sardiniense</name>
    <name type="common">Clostridium absonum</name>
    <dbReference type="NCBI Taxonomy" id="29369"/>
    <lineage>
        <taxon>Bacteria</taxon>
        <taxon>Bacillati</taxon>
        <taxon>Bacillota</taxon>
        <taxon>Clostridia</taxon>
        <taxon>Eubacteriales</taxon>
        <taxon>Clostridiaceae</taxon>
        <taxon>Clostridium</taxon>
    </lineage>
</organism>
<dbReference type="Pfam" id="PF06925">
    <property type="entry name" value="MGDG_synth"/>
    <property type="match status" value="1"/>
</dbReference>
<keyword evidence="4 7" id="KW-0808">Transferase</keyword>
<evidence type="ECO:0000259" key="6">
    <source>
        <dbReference type="Pfam" id="PF06925"/>
    </source>
</evidence>
<dbReference type="Proteomes" id="UP001299068">
    <property type="component" value="Unassembled WGS sequence"/>
</dbReference>
<dbReference type="PANTHER" id="PTHR43025:SF3">
    <property type="entry name" value="MONOGALACTOSYLDIACYLGLYCEROL SYNTHASE 1, CHLOROPLASTIC"/>
    <property type="match status" value="1"/>
</dbReference>
<evidence type="ECO:0000259" key="5">
    <source>
        <dbReference type="Pfam" id="PF04101"/>
    </source>
</evidence>
<feature type="domain" description="Glycosyl transferase family 28 C-terminal" evidence="5">
    <location>
        <begin position="198"/>
        <end position="345"/>
    </location>
</feature>
<dbReference type="Pfam" id="PF04101">
    <property type="entry name" value="Glyco_tran_28_C"/>
    <property type="match status" value="1"/>
</dbReference>
<dbReference type="GO" id="GO:0016757">
    <property type="term" value="F:glycosyltransferase activity"/>
    <property type="evidence" value="ECO:0007669"/>
    <property type="project" value="UniProtKB-KW"/>
</dbReference>
<proteinExistence type="inferred from homology"/>
<evidence type="ECO:0000256" key="2">
    <source>
        <dbReference type="ARBA" id="ARBA00006962"/>
    </source>
</evidence>
<protein>
    <submittedName>
        <fullName evidence="7">Glycosyltransferase</fullName>
        <ecNumber evidence="7">2.4.-.-</ecNumber>
    </submittedName>
</protein>
<dbReference type="Gene3D" id="3.40.50.2000">
    <property type="entry name" value="Glycogen Phosphorylase B"/>
    <property type="match status" value="2"/>
</dbReference>
<comment type="caution">
    <text evidence="7">The sequence shown here is derived from an EMBL/GenBank/DDBJ whole genome shotgun (WGS) entry which is preliminary data.</text>
</comment>
<dbReference type="EMBL" id="JAIKTU010000007">
    <property type="protein sequence ID" value="MBY0755725.1"/>
    <property type="molecule type" value="Genomic_DNA"/>
</dbReference>
<keyword evidence="3 7" id="KW-0328">Glycosyltransferase</keyword>
<evidence type="ECO:0000256" key="3">
    <source>
        <dbReference type="ARBA" id="ARBA00022676"/>
    </source>
</evidence>
<gene>
    <name evidence="7" type="ORF">K5V21_09655</name>
</gene>